<name>A0ABU5H9D5_9BACT</name>
<keyword evidence="2" id="KW-1185">Reference proteome</keyword>
<sequence>MKTKFWLIGTTLVALGGVGCSDAPSAKEVSEATATRSGEMVRAVSASARVMAEMSSFESLGAAASIFQGSFAQVPLTGSPSTCAEPDGDCSNELPTSPVPTDPAAVDAQAALLEKYLRERIFTEANVEETQGDSTIFLLKGDDVCTTGAAPVDPDCALAVDKLELRLRATSTDDDGIDLGLLLGPDRAEPMVLSFGKKTVAVVVDLGGAKDAVKFLDPSAAQGLPKVMAGRVELRLTENGEQDVTFSTGILDAIQLEVEADGATHAFSSAKANPLSELRMNAKDKTVGFALNLGSTEYRAPYGGTSSLARQQMVYSLSGMSFEFQAQEGKEDFVIGHVGLGDAQSYVSLNGTKLFTADLNPLSNRHFDLNLSKGADGLPLVRVLPEFDLAAKFFLSPLRADPTEEVPSFYEDQSYRVRLSGGNAPSFRPVEANTTTGFPGGLQVVSGELKLESGGSAVTVPAGKCLVGRDTAAEGSHPLIGYFETRDCQ</sequence>
<dbReference type="Proteomes" id="UP001291309">
    <property type="component" value="Unassembled WGS sequence"/>
</dbReference>
<protein>
    <recommendedName>
        <fullName evidence="3">Lipoprotein</fullName>
    </recommendedName>
</protein>
<comment type="caution">
    <text evidence="1">The sequence shown here is derived from an EMBL/GenBank/DDBJ whole genome shotgun (WGS) entry which is preliminary data.</text>
</comment>
<dbReference type="RefSeq" id="WP_321548827.1">
    <property type="nucleotide sequence ID" value="NZ_JAXIVS010000010.1"/>
</dbReference>
<reference evidence="1 2" key="1">
    <citation type="submission" date="2023-12" db="EMBL/GenBank/DDBJ databases">
        <title>the genome sequence of Hyalangium sp. s54d21.</title>
        <authorList>
            <person name="Zhang X."/>
        </authorList>
    </citation>
    <scope>NUCLEOTIDE SEQUENCE [LARGE SCALE GENOMIC DNA]</scope>
    <source>
        <strain evidence="2">s54d21</strain>
    </source>
</reference>
<dbReference type="PROSITE" id="PS51257">
    <property type="entry name" value="PROKAR_LIPOPROTEIN"/>
    <property type="match status" value="1"/>
</dbReference>
<proteinExistence type="predicted"/>
<evidence type="ECO:0008006" key="3">
    <source>
        <dbReference type="Google" id="ProtNLM"/>
    </source>
</evidence>
<gene>
    <name evidence="1" type="ORF">SYV04_27155</name>
</gene>
<evidence type="ECO:0000313" key="1">
    <source>
        <dbReference type="EMBL" id="MDY7230103.1"/>
    </source>
</evidence>
<evidence type="ECO:0000313" key="2">
    <source>
        <dbReference type="Proteomes" id="UP001291309"/>
    </source>
</evidence>
<dbReference type="EMBL" id="JAXIVS010000010">
    <property type="protein sequence ID" value="MDY7230103.1"/>
    <property type="molecule type" value="Genomic_DNA"/>
</dbReference>
<organism evidence="1 2">
    <name type="scientific">Hyalangium rubrum</name>
    <dbReference type="NCBI Taxonomy" id="3103134"/>
    <lineage>
        <taxon>Bacteria</taxon>
        <taxon>Pseudomonadati</taxon>
        <taxon>Myxococcota</taxon>
        <taxon>Myxococcia</taxon>
        <taxon>Myxococcales</taxon>
        <taxon>Cystobacterineae</taxon>
        <taxon>Archangiaceae</taxon>
        <taxon>Hyalangium</taxon>
    </lineage>
</organism>
<accession>A0ABU5H9D5</accession>